<dbReference type="GO" id="GO:0015074">
    <property type="term" value="P:DNA integration"/>
    <property type="evidence" value="ECO:0007669"/>
    <property type="project" value="InterPro"/>
</dbReference>
<dbReference type="Pfam" id="PF22938">
    <property type="entry name" value="Integrase_p58_C"/>
    <property type="match status" value="1"/>
</dbReference>
<dbReference type="SUPFAM" id="SSF53098">
    <property type="entry name" value="Ribonuclease H-like"/>
    <property type="match status" value="1"/>
</dbReference>
<evidence type="ECO:0000259" key="1">
    <source>
        <dbReference type="PROSITE" id="PS50994"/>
    </source>
</evidence>
<dbReference type="EMBL" id="BGPR01003329">
    <property type="protein sequence ID" value="GBM86672.1"/>
    <property type="molecule type" value="Genomic_DNA"/>
</dbReference>
<feature type="domain" description="Integrase catalytic" evidence="1">
    <location>
        <begin position="50"/>
        <end position="208"/>
    </location>
</feature>
<dbReference type="InterPro" id="IPR012337">
    <property type="entry name" value="RNaseH-like_sf"/>
</dbReference>
<organism evidence="2 3">
    <name type="scientific">Araneus ventricosus</name>
    <name type="common">Orbweaver spider</name>
    <name type="synonym">Epeira ventricosa</name>
    <dbReference type="NCBI Taxonomy" id="182803"/>
    <lineage>
        <taxon>Eukaryota</taxon>
        <taxon>Metazoa</taxon>
        <taxon>Ecdysozoa</taxon>
        <taxon>Arthropoda</taxon>
        <taxon>Chelicerata</taxon>
        <taxon>Arachnida</taxon>
        <taxon>Araneae</taxon>
        <taxon>Araneomorphae</taxon>
        <taxon>Entelegynae</taxon>
        <taxon>Araneoidea</taxon>
        <taxon>Araneidae</taxon>
        <taxon>Araneus</taxon>
    </lineage>
</organism>
<dbReference type="PANTHER" id="PTHR37984">
    <property type="entry name" value="PROTEIN CBG26694"/>
    <property type="match status" value="1"/>
</dbReference>
<dbReference type="Gene3D" id="3.30.420.10">
    <property type="entry name" value="Ribonuclease H-like superfamily/Ribonuclease H"/>
    <property type="match status" value="1"/>
</dbReference>
<dbReference type="OrthoDB" id="6430889at2759"/>
<evidence type="ECO:0000313" key="3">
    <source>
        <dbReference type="Proteomes" id="UP000499080"/>
    </source>
</evidence>
<evidence type="ECO:0000313" key="2">
    <source>
        <dbReference type="EMBL" id="GBM86672.1"/>
    </source>
</evidence>
<dbReference type="GO" id="GO:0003676">
    <property type="term" value="F:nucleic acid binding"/>
    <property type="evidence" value="ECO:0007669"/>
    <property type="project" value="InterPro"/>
</dbReference>
<comment type="caution">
    <text evidence="2">The sequence shown here is derived from an EMBL/GenBank/DDBJ whole genome shotgun (WGS) entry which is preliminary data.</text>
</comment>
<dbReference type="AlphaFoldDB" id="A0A4Y2JBR8"/>
<dbReference type="InterPro" id="IPR001584">
    <property type="entry name" value="Integrase_cat-core"/>
</dbReference>
<dbReference type="InterPro" id="IPR050951">
    <property type="entry name" value="Retrovirus_Pol_polyprotein"/>
</dbReference>
<accession>A0A4Y2JBR8</accession>
<proteinExistence type="predicted"/>
<dbReference type="FunFam" id="3.30.420.10:FF:000032">
    <property type="entry name" value="Retrovirus-related Pol polyprotein from transposon 297-like Protein"/>
    <property type="match status" value="1"/>
</dbReference>
<dbReference type="InterPro" id="IPR036397">
    <property type="entry name" value="RNaseH_sf"/>
</dbReference>
<name>A0A4Y2JBR8_ARAVE</name>
<gene>
    <name evidence="2" type="primary">POL_6</name>
    <name evidence="2" type="ORF">AVEN_87433_1</name>
</gene>
<protein>
    <submittedName>
        <fullName evidence="2">Retrovirus-related Pol polyprotein from transposon 412</fullName>
    </submittedName>
</protein>
<dbReference type="PROSITE" id="PS50994">
    <property type="entry name" value="INTEGRASE"/>
    <property type="match status" value="1"/>
</dbReference>
<sequence>MKTLNNIREQFYWDRLHACGDVEKWFRECHARGARKGPKTRTTGLLQRYIVGAPFERMALDMLGPFPVMTKGNRYVLELMDYFTKWPEEIPIPDQEASTVSSELVRNWISCYGVPMVLHSDQCTNFNSALFTALYKLLGILKTRTTALHPRDGMFERFNRTILNHLSLFVSRNQTDWDTHLPLFLLAYRRAVPEVTGLTPAEMLFGRTLRLPCYILFGRQSETPSSPNECMKNLEAQLESLHTFARERIKLANKRMKNRYNSRATDRHFKEGYLVYMYNPKRRRGLSPKLQQNWEGEYNIVKKLNDVVYRVQRSPNTKTKVIHINRLALYRATDHSSK</sequence>
<dbReference type="PANTHER" id="PTHR37984:SF15">
    <property type="entry name" value="INTEGRASE CATALYTIC DOMAIN-CONTAINING PROTEIN"/>
    <property type="match status" value="1"/>
</dbReference>
<dbReference type="Proteomes" id="UP000499080">
    <property type="component" value="Unassembled WGS sequence"/>
</dbReference>
<reference evidence="2 3" key="1">
    <citation type="journal article" date="2019" name="Sci. Rep.">
        <title>Orb-weaving spider Araneus ventricosus genome elucidates the spidroin gene catalogue.</title>
        <authorList>
            <person name="Kono N."/>
            <person name="Nakamura H."/>
            <person name="Ohtoshi R."/>
            <person name="Moran D.A.P."/>
            <person name="Shinohara A."/>
            <person name="Yoshida Y."/>
            <person name="Fujiwara M."/>
            <person name="Mori M."/>
            <person name="Tomita M."/>
            <person name="Arakawa K."/>
        </authorList>
    </citation>
    <scope>NUCLEOTIDE SEQUENCE [LARGE SCALE GENOMIC DNA]</scope>
</reference>
<dbReference type="InterPro" id="IPR054465">
    <property type="entry name" value="Integrase_p58-like_C"/>
</dbReference>
<keyword evidence="3" id="KW-1185">Reference proteome</keyword>